<proteinExistence type="predicted"/>
<feature type="region of interest" description="Disordered" evidence="1">
    <location>
        <begin position="1"/>
        <end position="44"/>
    </location>
</feature>
<dbReference type="AlphaFoldDB" id="A0A9I9DNE8"/>
<evidence type="ECO:0000313" key="2">
    <source>
        <dbReference type="EnsemblPlants" id="MELO3C021068.2.1"/>
    </source>
</evidence>
<protein>
    <submittedName>
        <fullName evidence="2">Uncharacterized protein</fullName>
    </submittedName>
</protein>
<name>A0A9I9DNE8_CUCME</name>
<evidence type="ECO:0000256" key="1">
    <source>
        <dbReference type="SAM" id="MobiDB-lite"/>
    </source>
</evidence>
<reference evidence="2" key="1">
    <citation type="submission" date="2023-03" db="UniProtKB">
        <authorList>
            <consortium name="EnsemblPlants"/>
        </authorList>
    </citation>
    <scope>IDENTIFICATION</scope>
</reference>
<accession>A0A9I9DNE8</accession>
<sequence>MTDGGDDKEDEWRRANSKSSFYKGSPNVPQKCREKKLNPDGISNGSILLNNNLDALLMASRYISPCLDVVHDTSGESKHII</sequence>
<dbReference type="Gramene" id="MELO3C021068.2.1">
    <property type="protein sequence ID" value="MELO3C021068.2.1"/>
    <property type="gene ID" value="MELO3C021068.2"/>
</dbReference>
<dbReference type="EnsemblPlants" id="MELO3C021068.2.1">
    <property type="protein sequence ID" value="MELO3C021068.2.1"/>
    <property type="gene ID" value="MELO3C021068.2"/>
</dbReference>
<organism evidence="2">
    <name type="scientific">Cucumis melo</name>
    <name type="common">Muskmelon</name>
    <dbReference type="NCBI Taxonomy" id="3656"/>
    <lineage>
        <taxon>Eukaryota</taxon>
        <taxon>Viridiplantae</taxon>
        <taxon>Streptophyta</taxon>
        <taxon>Embryophyta</taxon>
        <taxon>Tracheophyta</taxon>
        <taxon>Spermatophyta</taxon>
        <taxon>Magnoliopsida</taxon>
        <taxon>eudicotyledons</taxon>
        <taxon>Gunneridae</taxon>
        <taxon>Pentapetalae</taxon>
        <taxon>rosids</taxon>
        <taxon>fabids</taxon>
        <taxon>Cucurbitales</taxon>
        <taxon>Cucurbitaceae</taxon>
        <taxon>Benincaseae</taxon>
        <taxon>Cucumis</taxon>
    </lineage>
</organism>